<dbReference type="EnsemblProtists" id="EOD29257">
    <property type="protein sequence ID" value="EOD29257"/>
    <property type="gene ID" value="EMIHUDRAFT_99692"/>
</dbReference>
<sequence length="249" mass="27844">MLWNPATRWLAKNLNWVTTQVPPPPRSPDDVEKRKILLVHAHPRTDSYSHALADAVEAGAKEGGHTIRRRDLYKERFSPVMTAAERGAYLRDFDMVPKRLASDVRSHLDDLRWADSVVFVYPTWWFNVPAMLKGYIDRVMVPATPGSGQGAWAFPDSNIQGKASIGSGGLVGHLTNVKRVAGISTYGSERYMGLLAGDNGRNMIGTGVRALFDPSCTVLWMGLYSLDFCSDEQRADFIDKVRETIRDDF</sequence>
<dbReference type="eggNOG" id="ENOG502S51M">
    <property type="taxonomic scope" value="Eukaryota"/>
</dbReference>
<comment type="similarity">
    <text evidence="1">Belongs to the NAD(P)H dehydrogenase (quinone) family.</text>
</comment>
<evidence type="ECO:0000256" key="1">
    <source>
        <dbReference type="ARBA" id="ARBA00006252"/>
    </source>
</evidence>
<feature type="domain" description="Flavodoxin-like fold" evidence="3">
    <location>
        <begin position="35"/>
        <end position="144"/>
    </location>
</feature>
<dbReference type="PANTHER" id="PTHR10204:SF34">
    <property type="entry name" value="NAD(P)H DEHYDROGENASE [QUINONE] 1 ISOFORM 1"/>
    <property type="match status" value="1"/>
</dbReference>
<reference evidence="5" key="1">
    <citation type="journal article" date="2013" name="Nature">
        <title>Pan genome of the phytoplankton Emiliania underpins its global distribution.</title>
        <authorList>
            <person name="Read B.A."/>
            <person name="Kegel J."/>
            <person name="Klute M.J."/>
            <person name="Kuo A."/>
            <person name="Lefebvre S.C."/>
            <person name="Maumus F."/>
            <person name="Mayer C."/>
            <person name="Miller J."/>
            <person name="Monier A."/>
            <person name="Salamov A."/>
            <person name="Young J."/>
            <person name="Aguilar M."/>
            <person name="Claverie J.M."/>
            <person name="Frickenhaus S."/>
            <person name="Gonzalez K."/>
            <person name="Herman E.K."/>
            <person name="Lin Y.C."/>
            <person name="Napier J."/>
            <person name="Ogata H."/>
            <person name="Sarno A.F."/>
            <person name="Shmutz J."/>
            <person name="Schroeder D."/>
            <person name="de Vargas C."/>
            <person name="Verret F."/>
            <person name="von Dassow P."/>
            <person name="Valentin K."/>
            <person name="Van de Peer Y."/>
            <person name="Wheeler G."/>
            <person name="Dacks J.B."/>
            <person name="Delwiche C.F."/>
            <person name="Dyhrman S.T."/>
            <person name="Glockner G."/>
            <person name="John U."/>
            <person name="Richards T."/>
            <person name="Worden A.Z."/>
            <person name="Zhang X."/>
            <person name="Grigoriev I.V."/>
            <person name="Allen A.E."/>
            <person name="Bidle K."/>
            <person name="Borodovsky M."/>
            <person name="Bowler C."/>
            <person name="Brownlee C."/>
            <person name="Cock J.M."/>
            <person name="Elias M."/>
            <person name="Gladyshev V.N."/>
            <person name="Groth M."/>
            <person name="Guda C."/>
            <person name="Hadaegh A."/>
            <person name="Iglesias-Rodriguez M.D."/>
            <person name="Jenkins J."/>
            <person name="Jones B.M."/>
            <person name="Lawson T."/>
            <person name="Leese F."/>
            <person name="Lindquist E."/>
            <person name="Lobanov A."/>
            <person name="Lomsadze A."/>
            <person name="Malik S.B."/>
            <person name="Marsh M.E."/>
            <person name="Mackinder L."/>
            <person name="Mock T."/>
            <person name="Mueller-Roeber B."/>
            <person name="Pagarete A."/>
            <person name="Parker M."/>
            <person name="Probert I."/>
            <person name="Quesneville H."/>
            <person name="Raines C."/>
            <person name="Rensing S.A."/>
            <person name="Riano-Pachon D.M."/>
            <person name="Richier S."/>
            <person name="Rokitta S."/>
            <person name="Shiraiwa Y."/>
            <person name="Soanes D.M."/>
            <person name="van der Giezen M."/>
            <person name="Wahlund T.M."/>
            <person name="Williams B."/>
            <person name="Wilson W."/>
            <person name="Wolfe G."/>
            <person name="Wurch L.L."/>
        </authorList>
    </citation>
    <scope>NUCLEOTIDE SEQUENCE</scope>
</reference>
<dbReference type="Gene3D" id="3.40.50.360">
    <property type="match status" value="1"/>
</dbReference>
<dbReference type="PaxDb" id="2903-EOD29257"/>
<keyword evidence="2" id="KW-0560">Oxidoreductase</keyword>
<dbReference type="HOGENOM" id="CLU_058643_1_2_1"/>
<dbReference type="SUPFAM" id="SSF52218">
    <property type="entry name" value="Flavoproteins"/>
    <property type="match status" value="1"/>
</dbReference>
<dbReference type="InterPro" id="IPR029039">
    <property type="entry name" value="Flavoprotein-like_sf"/>
</dbReference>
<dbReference type="InterPro" id="IPR003680">
    <property type="entry name" value="Flavodoxin_fold"/>
</dbReference>
<dbReference type="Pfam" id="PF02525">
    <property type="entry name" value="Flavodoxin_2"/>
    <property type="match status" value="1"/>
</dbReference>
<dbReference type="GO" id="GO:0003955">
    <property type="term" value="F:NAD(P)H dehydrogenase (quinone) activity"/>
    <property type="evidence" value="ECO:0007669"/>
    <property type="project" value="TreeGrafter"/>
</dbReference>
<dbReference type="Proteomes" id="UP000013827">
    <property type="component" value="Unassembled WGS sequence"/>
</dbReference>
<protein>
    <recommendedName>
        <fullName evidence="3">Flavodoxin-like fold domain-containing protein</fullName>
    </recommendedName>
</protein>
<dbReference type="STRING" id="2903.R1D2I0"/>
<dbReference type="PANTHER" id="PTHR10204">
    <property type="entry name" value="NAD P H OXIDOREDUCTASE-RELATED"/>
    <property type="match status" value="1"/>
</dbReference>
<dbReference type="KEGG" id="ehx:EMIHUDRAFT_99692"/>
<keyword evidence="5" id="KW-1185">Reference proteome</keyword>
<dbReference type="InterPro" id="IPR051545">
    <property type="entry name" value="NAD(P)H_dehydrogenase_qn"/>
</dbReference>
<name>A0A0D3K0H2_EMIH1</name>
<dbReference type="RefSeq" id="XP_005781686.1">
    <property type="nucleotide sequence ID" value="XM_005781629.1"/>
</dbReference>
<organism evidence="4 5">
    <name type="scientific">Emiliania huxleyi (strain CCMP1516)</name>
    <dbReference type="NCBI Taxonomy" id="280463"/>
    <lineage>
        <taxon>Eukaryota</taxon>
        <taxon>Haptista</taxon>
        <taxon>Haptophyta</taxon>
        <taxon>Prymnesiophyceae</taxon>
        <taxon>Isochrysidales</taxon>
        <taxon>Noelaerhabdaceae</taxon>
        <taxon>Emiliania</taxon>
    </lineage>
</organism>
<dbReference type="GeneID" id="19046606"/>
<reference evidence="4" key="2">
    <citation type="submission" date="2024-10" db="UniProtKB">
        <authorList>
            <consortium name="EnsemblProtists"/>
        </authorList>
    </citation>
    <scope>IDENTIFICATION</scope>
</reference>
<dbReference type="GO" id="GO:0005829">
    <property type="term" value="C:cytosol"/>
    <property type="evidence" value="ECO:0007669"/>
    <property type="project" value="TreeGrafter"/>
</dbReference>
<evidence type="ECO:0000313" key="5">
    <source>
        <dbReference type="Proteomes" id="UP000013827"/>
    </source>
</evidence>
<accession>A0A0D3K0H2</accession>
<evidence type="ECO:0000259" key="3">
    <source>
        <dbReference type="Pfam" id="PF02525"/>
    </source>
</evidence>
<evidence type="ECO:0000256" key="2">
    <source>
        <dbReference type="ARBA" id="ARBA00023002"/>
    </source>
</evidence>
<dbReference type="AlphaFoldDB" id="A0A0D3K0H2"/>
<evidence type="ECO:0000313" key="4">
    <source>
        <dbReference type="EnsemblProtists" id="EOD29257"/>
    </source>
</evidence>
<proteinExistence type="inferred from homology"/>